<evidence type="ECO:0000313" key="2">
    <source>
        <dbReference type="Proteomes" id="UP000814128"/>
    </source>
</evidence>
<gene>
    <name evidence="1" type="ORF">K488DRAFT_80521</name>
</gene>
<organism evidence="1 2">
    <name type="scientific">Vararia minispora EC-137</name>
    <dbReference type="NCBI Taxonomy" id="1314806"/>
    <lineage>
        <taxon>Eukaryota</taxon>
        <taxon>Fungi</taxon>
        <taxon>Dikarya</taxon>
        <taxon>Basidiomycota</taxon>
        <taxon>Agaricomycotina</taxon>
        <taxon>Agaricomycetes</taxon>
        <taxon>Russulales</taxon>
        <taxon>Lachnocladiaceae</taxon>
        <taxon>Vararia</taxon>
    </lineage>
</organism>
<accession>A0ACB8QAB3</accession>
<reference evidence="1" key="2">
    <citation type="journal article" date="2022" name="New Phytol.">
        <title>Evolutionary transition to the ectomycorrhizal habit in the genomes of a hyperdiverse lineage of mushroom-forming fungi.</title>
        <authorList>
            <person name="Looney B."/>
            <person name="Miyauchi S."/>
            <person name="Morin E."/>
            <person name="Drula E."/>
            <person name="Courty P.E."/>
            <person name="Kohler A."/>
            <person name="Kuo A."/>
            <person name="LaButti K."/>
            <person name="Pangilinan J."/>
            <person name="Lipzen A."/>
            <person name="Riley R."/>
            <person name="Andreopoulos W."/>
            <person name="He G."/>
            <person name="Johnson J."/>
            <person name="Nolan M."/>
            <person name="Tritt A."/>
            <person name="Barry K.W."/>
            <person name="Grigoriev I.V."/>
            <person name="Nagy L.G."/>
            <person name="Hibbett D."/>
            <person name="Henrissat B."/>
            <person name="Matheny P.B."/>
            <person name="Labbe J."/>
            <person name="Martin F.M."/>
        </authorList>
    </citation>
    <scope>NUCLEOTIDE SEQUENCE</scope>
    <source>
        <strain evidence="1">EC-137</strain>
    </source>
</reference>
<comment type="caution">
    <text evidence="1">The sequence shown here is derived from an EMBL/GenBank/DDBJ whole genome shotgun (WGS) entry which is preliminary data.</text>
</comment>
<protein>
    <submittedName>
        <fullName evidence="1">Family S53 protease</fullName>
    </submittedName>
</protein>
<evidence type="ECO:0000313" key="1">
    <source>
        <dbReference type="EMBL" id="KAI0028774.1"/>
    </source>
</evidence>
<keyword evidence="1" id="KW-0645">Protease</keyword>
<name>A0ACB8QAB3_9AGAM</name>
<keyword evidence="1" id="KW-0378">Hydrolase</keyword>
<dbReference type="EMBL" id="MU273724">
    <property type="protein sequence ID" value="KAI0028774.1"/>
    <property type="molecule type" value="Genomic_DNA"/>
</dbReference>
<keyword evidence="2" id="KW-1185">Reference proteome</keyword>
<dbReference type="Proteomes" id="UP000814128">
    <property type="component" value="Unassembled WGS sequence"/>
</dbReference>
<reference evidence="1" key="1">
    <citation type="submission" date="2021-02" db="EMBL/GenBank/DDBJ databases">
        <authorList>
            <consortium name="DOE Joint Genome Institute"/>
            <person name="Ahrendt S."/>
            <person name="Looney B.P."/>
            <person name="Miyauchi S."/>
            <person name="Morin E."/>
            <person name="Drula E."/>
            <person name="Courty P.E."/>
            <person name="Chicoki N."/>
            <person name="Fauchery L."/>
            <person name="Kohler A."/>
            <person name="Kuo A."/>
            <person name="Labutti K."/>
            <person name="Pangilinan J."/>
            <person name="Lipzen A."/>
            <person name="Riley R."/>
            <person name="Andreopoulos W."/>
            <person name="He G."/>
            <person name="Johnson J."/>
            <person name="Barry K.W."/>
            <person name="Grigoriev I.V."/>
            <person name="Nagy L."/>
            <person name="Hibbett D."/>
            <person name="Henrissat B."/>
            <person name="Matheny P.B."/>
            <person name="Labbe J."/>
            <person name="Martin F."/>
        </authorList>
    </citation>
    <scope>NUCLEOTIDE SEQUENCE</scope>
    <source>
        <strain evidence="1">EC-137</strain>
    </source>
</reference>
<proteinExistence type="predicted"/>
<sequence>MSRVLQVSCPRASQNVVHERLHAAPHEFSLRGPTPANQTLTFRIGLQNNNFAGLEAALYASSTPGSPQYGQHLTREEVSNFMAPSPDAVSQLHAWLATQNITSTSANRAGDWVRVSMTVGQANALFDTTFSTFTHAETGTHVVRTMSYSIPLSLAGHVNFVYPTVHFPVKALGGPAVKKVDRATSSALKARAGSADNSCLSIFNVTCAMDLYGIPWTAVPQTSNRLVVPGFVGEYANEFNLAIFLNTFRPDMNNQTTWTLETIDGGINDQTLSLAGSEANLDTQWTIGVANGVNVTFFSVGPDNIDSVSGFLDLVEVLTYDSEPLTVLSTSYAFNEANLNPTIAQSMCDAYAALTAQGVSIIFSSGDGGVSGGQTQSCTTFQPTFPSTCPYVTSVGATSGVNPEGAAYFSGGGFSNIFARPSYQNTVVPEFLSTIGNIYSGLYSPSGRAFPDVSAAGDAIEIVWQTEYGLVGGTSASTPIFASIIAMINSELMAAGKPPLGFLNNWIYQNPSAFTDITYGSNPGCNQNGFPAGTGWDPVTGFGSPLYDKLRTAAGL</sequence>